<dbReference type="SUPFAM" id="SSF52821">
    <property type="entry name" value="Rhodanese/Cell cycle control phosphatase"/>
    <property type="match status" value="1"/>
</dbReference>
<dbReference type="GO" id="GO:0005524">
    <property type="term" value="F:ATP binding"/>
    <property type="evidence" value="ECO:0007669"/>
    <property type="project" value="UniProtKB-UniRule"/>
</dbReference>
<reference evidence="14" key="2">
    <citation type="journal article" date="2012" name="PLoS ONE">
        <title>A Deeply Branching Thermophilic Bacterium with an Ancient Acetyl-CoA Pathway Dominates a Subsurface Ecosystem.</title>
        <authorList>
            <person name="Takami H."/>
            <person name="Noguchi H."/>
            <person name="Takaki Y."/>
            <person name="Uchiyama I."/>
            <person name="Toyoda A."/>
            <person name="Nishi S."/>
            <person name="Chee G.-J."/>
            <person name="Arai W."/>
            <person name="Nunoura T."/>
            <person name="Itoh T."/>
            <person name="Hattori M."/>
            <person name="Takai K."/>
        </authorList>
    </citation>
    <scope>NUCLEOTIDE SEQUENCE</scope>
</reference>
<dbReference type="Gene3D" id="3.40.50.620">
    <property type="entry name" value="HUPs"/>
    <property type="match status" value="1"/>
</dbReference>
<dbReference type="InterPro" id="IPR050102">
    <property type="entry name" value="tRNA_sulfurtransferase_ThiI"/>
</dbReference>
<feature type="binding site" evidence="11">
    <location>
        <position position="305"/>
    </location>
    <ligand>
        <name>ATP</name>
        <dbReference type="ChEBI" id="CHEBI:30616"/>
    </ligand>
</feature>
<dbReference type="SUPFAM" id="SSF143437">
    <property type="entry name" value="THUMP domain-like"/>
    <property type="match status" value="1"/>
</dbReference>
<dbReference type="InterPro" id="IPR001763">
    <property type="entry name" value="Rhodanese-like_dom"/>
</dbReference>
<dbReference type="SMART" id="SM00981">
    <property type="entry name" value="THUMP"/>
    <property type="match status" value="1"/>
</dbReference>
<dbReference type="InterPro" id="IPR003720">
    <property type="entry name" value="tRNA_STrfase"/>
</dbReference>
<feature type="domain" description="THUMP" evidence="13">
    <location>
        <begin position="78"/>
        <end position="183"/>
    </location>
</feature>
<feature type="active site" description="Cysteine persulfide intermediate" evidence="11">
    <location>
        <position position="468"/>
    </location>
</feature>
<comment type="catalytic activity">
    <reaction evidence="11">
        <text>[ThiS sulfur-carrier protein]-C-terminal Gly-Gly-AMP + S-sulfanyl-L-cysteinyl-[cysteine desulfurase] + AH2 = [ThiS sulfur-carrier protein]-C-terminal-Gly-aminoethanethioate + L-cysteinyl-[cysteine desulfurase] + A + AMP + 2 H(+)</text>
        <dbReference type="Rhea" id="RHEA:43340"/>
        <dbReference type="Rhea" id="RHEA-COMP:12157"/>
        <dbReference type="Rhea" id="RHEA-COMP:12158"/>
        <dbReference type="Rhea" id="RHEA-COMP:12910"/>
        <dbReference type="Rhea" id="RHEA-COMP:19908"/>
        <dbReference type="ChEBI" id="CHEBI:13193"/>
        <dbReference type="ChEBI" id="CHEBI:15378"/>
        <dbReference type="ChEBI" id="CHEBI:17499"/>
        <dbReference type="ChEBI" id="CHEBI:29950"/>
        <dbReference type="ChEBI" id="CHEBI:61963"/>
        <dbReference type="ChEBI" id="CHEBI:90618"/>
        <dbReference type="ChEBI" id="CHEBI:232372"/>
        <dbReference type="ChEBI" id="CHEBI:456215"/>
    </reaction>
</comment>
<dbReference type="Pfam" id="PF02926">
    <property type="entry name" value="THUMP"/>
    <property type="match status" value="1"/>
</dbReference>
<dbReference type="CDD" id="cd01712">
    <property type="entry name" value="PPase_ThiI"/>
    <property type="match status" value="1"/>
</dbReference>
<evidence type="ECO:0000256" key="7">
    <source>
        <dbReference type="ARBA" id="ARBA00022884"/>
    </source>
</evidence>
<protein>
    <recommendedName>
        <fullName evidence="11">tRNA sulfurtransferase</fullName>
        <ecNumber evidence="11">2.8.1.4</ecNumber>
    </recommendedName>
    <alternativeName>
        <fullName evidence="11">Sulfur carrier protein ThiS sulfurtransferase</fullName>
    </alternativeName>
    <alternativeName>
        <fullName evidence="11">Thiamine biosynthesis protein ThiI</fullName>
    </alternativeName>
    <alternativeName>
        <fullName evidence="11">tRNA 4-thiouridine synthase</fullName>
    </alternativeName>
</protein>
<name>H5SVC3_ACEAU</name>
<dbReference type="GO" id="GO:0005829">
    <property type="term" value="C:cytosol"/>
    <property type="evidence" value="ECO:0007669"/>
    <property type="project" value="TreeGrafter"/>
</dbReference>
<dbReference type="GO" id="GO:0009229">
    <property type="term" value="P:thiamine diphosphate biosynthetic process"/>
    <property type="evidence" value="ECO:0007669"/>
    <property type="project" value="UniProtKB-UniRule"/>
</dbReference>
<dbReference type="EC" id="2.8.1.4" evidence="11"/>
<organism evidence="14">
    <name type="scientific">Acetithermum autotrophicum</name>
    <dbReference type="NCBI Taxonomy" id="1446466"/>
    <lineage>
        <taxon>Bacteria</taxon>
        <taxon>Candidatus Bipolaricaulota</taxon>
        <taxon>Candidatus Acetithermum</taxon>
    </lineage>
</organism>
<keyword evidence="5 11" id="KW-0547">Nucleotide-binding</keyword>
<dbReference type="UniPathway" id="UPA00060"/>
<dbReference type="GO" id="GO:0140741">
    <property type="term" value="F:tRNA-uracil-4 sulfurtransferase activity"/>
    <property type="evidence" value="ECO:0007669"/>
    <property type="project" value="UniProtKB-EC"/>
</dbReference>
<dbReference type="PANTHER" id="PTHR43209">
    <property type="entry name" value="TRNA SULFURTRANSFERASE"/>
    <property type="match status" value="1"/>
</dbReference>
<dbReference type="Pfam" id="PF00581">
    <property type="entry name" value="Rhodanese"/>
    <property type="match status" value="1"/>
</dbReference>
<evidence type="ECO:0000256" key="4">
    <source>
        <dbReference type="ARBA" id="ARBA00022679"/>
    </source>
</evidence>
<dbReference type="Pfam" id="PF22025">
    <property type="entry name" value="ThiI_fer"/>
    <property type="match status" value="1"/>
</dbReference>
<feature type="domain" description="Rhodanese" evidence="12">
    <location>
        <begin position="420"/>
        <end position="507"/>
    </location>
</feature>
<keyword evidence="10" id="KW-0676">Redox-active center</keyword>
<dbReference type="SMART" id="SM00450">
    <property type="entry name" value="RHOD"/>
    <property type="match status" value="1"/>
</dbReference>
<evidence type="ECO:0000256" key="6">
    <source>
        <dbReference type="ARBA" id="ARBA00022840"/>
    </source>
</evidence>
<keyword evidence="3 11" id="KW-0820">tRNA-binding</keyword>
<dbReference type="EMBL" id="AP011803">
    <property type="protein sequence ID" value="BAL59552.1"/>
    <property type="molecule type" value="Genomic_DNA"/>
</dbReference>
<dbReference type="InterPro" id="IPR036873">
    <property type="entry name" value="Rhodanese-like_dom_sf"/>
</dbReference>
<dbReference type="InterPro" id="IPR014729">
    <property type="entry name" value="Rossmann-like_a/b/a_fold"/>
</dbReference>
<evidence type="ECO:0000256" key="10">
    <source>
        <dbReference type="ARBA" id="ARBA00023284"/>
    </source>
</evidence>
<comment type="subcellular location">
    <subcellularLocation>
        <location evidence="1 11">Cytoplasm</location>
    </subcellularLocation>
</comment>
<dbReference type="Gene3D" id="3.40.250.10">
    <property type="entry name" value="Rhodanese-like domain"/>
    <property type="match status" value="1"/>
</dbReference>
<dbReference type="PROSITE" id="PS50206">
    <property type="entry name" value="RHODANESE_3"/>
    <property type="match status" value="1"/>
</dbReference>
<dbReference type="HAMAP" id="MF_00021">
    <property type="entry name" value="ThiI"/>
    <property type="match status" value="1"/>
</dbReference>
<comment type="catalytic activity">
    <reaction evidence="11">
        <text>[ThiI sulfur-carrier protein]-S-sulfanyl-L-cysteine + a uridine in tRNA + 2 reduced [2Fe-2S]-[ferredoxin] + ATP + H(+) = [ThiI sulfur-carrier protein]-L-cysteine + a 4-thiouridine in tRNA + 2 oxidized [2Fe-2S]-[ferredoxin] + AMP + diphosphate</text>
        <dbReference type="Rhea" id="RHEA:24176"/>
        <dbReference type="Rhea" id="RHEA-COMP:10000"/>
        <dbReference type="Rhea" id="RHEA-COMP:10001"/>
        <dbReference type="Rhea" id="RHEA-COMP:13337"/>
        <dbReference type="Rhea" id="RHEA-COMP:13338"/>
        <dbReference type="Rhea" id="RHEA-COMP:13339"/>
        <dbReference type="Rhea" id="RHEA-COMP:13340"/>
        <dbReference type="ChEBI" id="CHEBI:15378"/>
        <dbReference type="ChEBI" id="CHEBI:29950"/>
        <dbReference type="ChEBI" id="CHEBI:30616"/>
        <dbReference type="ChEBI" id="CHEBI:33019"/>
        <dbReference type="ChEBI" id="CHEBI:33737"/>
        <dbReference type="ChEBI" id="CHEBI:33738"/>
        <dbReference type="ChEBI" id="CHEBI:61963"/>
        <dbReference type="ChEBI" id="CHEBI:65315"/>
        <dbReference type="ChEBI" id="CHEBI:136798"/>
        <dbReference type="ChEBI" id="CHEBI:456215"/>
        <dbReference type="EC" id="2.8.1.4"/>
    </reaction>
</comment>
<dbReference type="InterPro" id="IPR049962">
    <property type="entry name" value="THUMP_ThiI"/>
</dbReference>
<keyword evidence="2 11" id="KW-0963">Cytoplasm</keyword>
<feature type="binding site" evidence="11">
    <location>
        <position position="283"/>
    </location>
    <ligand>
        <name>ATP</name>
        <dbReference type="ChEBI" id="CHEBI:30616"/>
    </ligand>
</feature>
<dbReference type="GO" id="GO:0004810">
    <property type="term" value="F:CCA tRNA nucleotidyltransferase activity"/>
    <property type="evidence" value="ECO:0007669"/>
    <property type="project" value="InterPro"/>
</dbReference>
<evidence type="ECO:0000313" key="14">
    <source>
        <dbReference type="EMBL" id="BAL59552.1"/>
    </source>
</evidence>
<evidence type="ECO:0000259" key="12">
    <source>
        <dbReference type="PROSITE" id="PS50206"/>
    </source>
</evidence>
<dbReference type="Gene3D" id="3.30.2130.30">
    <property type="match status" value="1"/>
</dbReference>
<evidence type="ECO:0000256" key="8">
    <source>
        <dbReference type="ARBA" id="ARBA00022977"/>
    </source>
</evidence>
<evidence type="ECO:0000256" key="9">
    <source>
        <dbReference type="ARBA" id="ARBA00023157"/>
    </source>
</evidence>
<dbReference type="GO" id="GO:0000049">
    <property type="term" value="F:tRNA binding"/>
    <property type="evidence" value="ECO:0007669"/>
    <property type="project" value="UniProtKB-UniRule"/>
</dbReference>
<dbReference type="PROSITE" id="PS51165">
    <property type="entry name" value="THUMP"/>
    <property type="match status" value="1"/>
</dbReference>
<dbReference type="CDD" id="cd00158">
    <property type="entry name" value="RHOD"/>
    <property type="match status" value="1"/>
</dbReference>
<dbReference type="InterPro" id="IPR049961">
    <property type="entry name" value="ThiI_N"/>
</dbReference>
<dbReference type="Pfam" id="PF02568">
    <property type="entry name" value="ThiI"/>
    <property type="match status" value="1"/>
</dbReference>
<gene>
    <name evidence="11" type="primary">thiI</name>
    <name evidence="14" type="ORF">HGMM_OP4C188</name>
</gene>
<dbReference type="CDD" id="cd11716">
    <property type="entry name" value="THUMP_ThiI"/>
    <property type="match status" value="1"/>
</dbReference>
<dbReference type="SUPFAM" id="SSF52402">
    <property type="entry name" value="Adenine nucleotide alpha hydrolases-like"/>
    <property type="match status" value="1"/>
</dbReference>
<accession>H5SVC3</accession>
<dbReference type="GO" id="GO:0052837">
    <property type="term" value="P:thiazole biosynthetic process"/>
    <property type="evidence" value="ECO:0007669"/>
    <property type="project" value="TreeGrafter"/>
</dbReference>
<keyword evidence="4 11" id="KW-0808">Transferase</keyword>
<dbReference type="InterPro" id="IPR054173">
    <property type="entry name" value="ThiI_fer"/>
</dbReference>
<evidence type="ECO:0000256" key="5">
    <source>
        <dbReference type="ARBA" id="ARBA00022741"/>
    </source>
</evidence>
<keyword evidence="9" id="KW-1015">Disulfide bond</keyword>
<keyword evidence="7 11" id="KW-0694">RNA-binding</keyword>
<comment type="pathway">
    <text evidence="11">Cofactor biosynthesis; thiamine diphosphate biosynthesis.</text>
</comment>
<keyword evidence="8 11" id="KW-0784">Thiamine biosynthesis</keyword>
<keyword evidence="6 11" id="KW-0067">ATP-binding</keyword>
<evidence type="ECO:0000256" key="11">
    <source>
        <dbReference type="HAMAP-Rule" id="MF_00021"/>
    </source>
</evidence>
<sequence length="519" mass="57881">MLYYITLGLLVNTSAPYNTTPMRILIRFSGEITVKKRLTRRRFLERLAHNVRDALQTTARPFTLSLESNRLVVETDSPEAPTLLCRVFGVQSVSCVERRPFTTLGDIVTWGTELFQTTVSGKRFAVRARRLAQARTLPFSSLEIERELGAALRPFAQRVDLENPDVTVFVEVSSQHVDLFTEKLSGPGGLPVGASGRAASLLSGGFDSAVASWLMLKRGIAVDYVFCKLGGSLHERGALHVAKVLTDRWSYGSFPRFYSLDFGPITTHIQERVHPRYWQVILKRCMYRAAESIARRSELIGIVTGESIGQVSSQTLQNLAVISQATTAPLWRPLLGFNKDEIIALARRIGTYEYSVTVAEYCAILPKRPATAASLADVLAEEEKLDMSLLDKALEDVRTYDLRRLVLSALELPALEIEEIPSDAVVIDLRSPQSYRAWHYPGAIFKDFGSALKEYPSWDKSRVYVLYCEIGLKSAHLAELMHHAGFTVFHFKGGFAALVQYALERGLIPPEILPASAWA</sequence>
<evidence type="ECO:0000256" key="3">
    <source>
        <dbReference type="ARBA" id="ARBA00022555"/>
    </source>
</evidence>
<reference evidence="14" key="1">
    <citation type="journal article" date="2005" name="Environ. Microbiol.">
        <title>Genetic and functional properties of uncultivated thermophilic crenarchaeotes from a subsurface gold mine as revealed by analysis of genome fragments.</title>
        <authorList>
            <person name="Nunoura T."/>
            <person name="Hirayama H."/>
            <person name="Takami H."/>
            <person name="Oida H."/>
            <person name="Nishi S."/>
            <person name="Shimamura S."/>
            <person name="Suzuki Y."/>
            <person name="Inagaki F."/>
            <person name="Takai K."/>
            <person name="Nealson K.H."/>
            <person name="Horikoshi K."/>
        </authorList>
    </citation>
    <scope>NUCLEOTIDE SEQUENCE</scope>
</reference>
<dbReference type="NCBIfam" id="TIGR00342">
    <property type="entry name" value="tRNA uracil 4-sulfurtransferase ThiI"/>
    <property type="match status" value="1"/>
</dbReference>
<evidence type="ECO:0000259" key="13">
    <source>
        <dbReference type="PROSITE" id="PS51165"/>
    </source>
</evidence>
<comment type="caution">
    <text evidence="11">Lacks conserved residue(s) required for the propagation of feature annotation.</text>
</comment>
<comment type="similarity">
    <text evidence="11">Belongs to the ThiI family.</text>
</comment>
<evidence type="ECO:0000256" key="2">
    <source>
        <dbReference type="ARBA" id="ARBA00022490"/>
    </source>
</evidence>
<dbReference type="PANTHER" id="PTHR43209:SF1">
    <property type="entry name" value="TRNA SULFURTRANSFERASE"/>
    <property type="match status" value="1"/>
</dbReference>
<dbReference type="InterPro" id="IPR020536">
    <property type="entry name" value="ThiI_AANH"/>
</dbReference>
<dbReference type="InterPro" id="IPR004114">
    <property type="entry name" value="THUMP_dom"/>
</dbReference>
<evidence type="ECO:0000256" key="1">
    <source>
        <dbReference type="ARBA" id="ARBA00004496"/>
    </source>
</evidence>
<dbReference type="GO" id="GO:0009228">
    <property type="term" value="P:thiamine biosynthetic process"/>
    <property type="evidence" value="ECO:0007669"/>
    <property type="project" value="UniProtKB-KW"/>
</dbReference>
<dbReference type="AlphaFoldDB" id="H5SVC3"/>
<feature type="binding site" evidence="11">
    <location>
        <begin position="201"/>
        <end position="202"/>
    </location>
    <ligand>
        <name>ATP</name>
        <dbReference type="ChEBI" id="CHEBI:30616"/>
    </ligand>
</feature>
<comment type="function">
    <text evidence="11">Catalyzes the ATP-dependent transfer of a sulfur to tRNA to produce 4-thiouridine in position 8 of tRNAs, which functions as a near-UV photosensor. Also catalyzes the transfer of sulfur to the sulfur carrier protein ThiS, forming ThiS-thiocarboxylate. This is a step in the synthesis of thiazole, in the thiamine biosynthesis pathway. The sulfur is donated as persulfide by IscS.</text>
</comment>
<dbReference type="GO" id="GO:0002937">
    <property type="term" value="P:tRNA 4-thiouridine biosynthesis"/>
    <property type="evidence" value="ECO:0007669"/>
    <property type="project" value="TreeGrafter"/>
</dbReference>
<proteinExistence type="inferred from homology"/>
<feature type="binding site" evidence="11">
    <location>
        <position position="314"/>
    </location>
    <ligand>
        <name>ATP</name>
        <dbReference type="ChEBI" id="CHEBI:30616"/>
    </ligand>
</feature>